<proteinExistence type="predicted"/>
<evidence type="ECO:0000256" key="1">
    <source>
        <dbReference type="SAM" id="Phobius"/>
    </source>
</evidence>
<feature type="transmembrane region" description="Helical" evidence="1">
    <location>
        <begin position="140"/>
        <end position="159"/>
    </location>
</feature>
<dbReference type="AlphaFoldDB" id="A0A174QDB1"/>
<feature type="transmembrane region" description="Helical" evidence="1">
    <location>
        <begin position="67"/>
        <end position="87"/>
    </location>
</feature>
<dbReference type="Pfam" id="PF04854">
    <property type="entry name" value="DUF624"/>
    <property type="match status" value="1"/>
</dbReference>
<keyword evidence="1" id="KW-0812">Transmembrane</keyword>
<accession>A0A174QDB1</accession>
<dbReference type="InterPro" id="IPR006938">
    <property type="entry name" value="DUF624"/>
</dbReference>
<dbReference type="EMBL" id="CZBP01000002">
    <property type="protein sequence ID" value="CUP68948.1"/>
    <property type="molecule type" value="Genomic_DNA"/>
</dbReference>
<feature type="transmembrane region" description="Helical" evidence="1">
    <location>
        <begin position="171"/>
        <end position="189"/>
    </location>
</feature>
<dbReference type="RefSeq" id="WP_055059363.1">
    <property type="nucleotide sequence ID" value="NZ_CZBP01000002.1"/>
</dbReference>
<feature type="transmembrane region" description="Helical" evidence="1">
    <location>
        <begin position="102"/>
        <end position="128"/>
    </location>
</feature>
<keyword evidence="1" id="KW-1133">Transmembrane helix</keyword>
<sequence length="221" mass="25330">MKPGSLFDRIFGFLGQLIALNLLWIVCSLPIITAGASTTALFYCTLKLHKDGDIRVLHDFFKSFKQNFRQSTLIWILMVAAGIFIYMEKEALATMPGSMSQIFYYVIFAVYIPLVAVALYVFPTVAAFENKTMTLITNAFYFAVKHIGYALAVAVITILPMTMTLVDAKLFPVYLLIWLMFGFSLTAYADSWFMWKLFKPYFKEDEEGHHYVDTEPDQYAF</sequence>
<reference evidence="2 3" key="1">
    <citation type="submission" date="2015-09" db="EMBL/GenBank/DDBJ databases">
        <authorList>
            <consortium name="Pathogen Informatics"/>
        </authorList>
    </citation>
    <scope>NUCLEOTIDE SEQUENCE [LARGE SCALE GENOMIC DNA]</scope>
    <source>
        <strain evidence="2 3">2789STDY5834957</strain>
    </source>
</reference>
<gene>
    <name evidence="2" type="ORF">ERS852569_00433</name>
</gene>
<dbReference type="Proteomes" id="UP000095762">
    <property type="component" value="Unassembled WGS sequence"/>
</dbReference>
<keyword evidence="1" id="KW-0472">Membrane</keyword>
<protein>
    <submittedName>
        <fullName evidence="2">Predicted integral membrane protein</fullName>
    </submittedName>
</protein>
<evidence type="ECO:0000313" key="3">
    <source>
        <dbReference type="Proteomes" id="UP000095762"/>
    </source>
</evidence>
<organism evidence="2 3">
    <name type="scientific">Blautia obeum</name>
    <dbReference type="NCBI Taxonomy" id="40520"/>
    <lineage>
        <taxon>Bacteria</taxon>
        <taxon>Bacillati</taxon>
        <taxon>Bacillota</taxon>
        <taxon>Clostridia</taxon>
        <taxon>Lachnospirales</taxon>
        <taxon>Lachnospiraceae</taxon>
        <taxon>Blautia</taxon>
    </lineage>
</organism>
<evidence type="ECO:0000313" key="2">
    <source>
        <dbReference type="EMBL" id="CUP68948.1"/>
    </source>
</evidence>
<name>A0A174QDB1_9FIRM</name>